<dbReference type="InterPro" id="IPR017972">
    <property type="entry name" value="Cyt_P450_CS"/>
</dbReference>
<evidence type="ECO:0000256" key="5">
    <source>
        <dbReference type="ARBA" id="ARBA00023004"/>
    </source>
</evidence>
<keyword evidence="6 7" id="KW-0503">Monooxygenase</keyword>
<dbReference type="GO" id="GO:0016705">
    <property type="term" value="F:oxidoreductase activity, acting on paired donors, with incorporation or reduction of molecular oxygen"/>
    <property type="evidence" value="ECO:0007669"/>
    <property type="project" value="InterPro"/>
</dbReference>
<evidence type="ECO:0000256" key="1">
    <source>
        <dbReference type="ARBA" id="ARBA00010617"/>
    </source>
</evidence>
<evidence type="ECO:0000256" key="3">
    <source>
        <dbReference type="ARBA" id="ARBA00022723"/>
    </source>
</evidence>
<dbReference type="InterPro" id="IPR036396">
    <property type="entry name" value="Cyt_P450_sf"/>
</dbReference>
<sequence length="422" mass="47536">MESTMTTSVSTSELREQYRRDYDPYHDVPIAEQLSELADRRQNMPISYSARGNGTWVLTRYDDIASVLRRSNRGFISFPNDPDGVNSQGSEEGMIPIELDGRRHQEFRRMLDPAFSQERVATLENDLRAWSNRLIDGFIEDGKCDFVNGFALPFPGVTVMKIMGWPEADVDLLNGWVDIVMHGLPGASEDEANAARGKAHMEIREYMLNLIADRRNSPSREDVTSAAIDCEIEGKKLTDLELFDLFLLMMLAGLDTVQSVLGQAMVFFGRNPDQWKRLVDDPALIESAVEEFVRWGAPPVPTRTIVHDEVTVGDITLPKGERVHFPLAVANRDPAYYHNPDDVVLERFVAADTKPHMGFGMGPHRCVGAHLARLELRIAFEELTRRVPEFSLDPEHTPHEHLGLAWGVNNVHLTFSPGSREG</sequence>
<dbReference type="PRINTS" id="PR00359">
    <property type="entry name" value="BP450"/>
</dbReference>
<dbReference type="InterPro" id="IPR001128">
    <property type="entry name" value="Cyt_P450"/>
</dbReference>
<evidence type="ECO:0000256" key="6">
    <source>
        <dbReference type="ARBA" id="ARBA00023033"/>
    </source>
</evidence>
<dbReference type="EMBL" id="PEBD01000011">
    <property type="protein sequence ID" value="PHV64901.1"/>
    <property type="molecule type" value="Genomic_DNA"/>
</dbReference>
<name>A0A2G3PGG5_WILMA</name>
<dbReference type="SUPFAM" id="SSF48264">
    <property type="entry name" value="Cytochrome P450"/>
    <property type="match status" value="1"/>
</dbReference>
<dbReference type="GO" id="GO:0005506">
    <property type="term" value="F:iron ion binding"/>
    <property type="evidence" value="ECO:0007669"/>
    <property type="project" value="InterPro"/>
</dbReference>
<evidence type="ECO:0000256" key="7">
    <source>
        <dbReference type="RuleBase" id="RU000461"/>
    </source>
</evidence>
<keyword evidence="4 7" id="KW-0560">Oxidoreductase</keyword>
<evidence type="ECO:0000256" key="4">
    <source>
        <dbReference type="ARBA" id="ARBA00023002"/>
    </source>
</evidence>
<evidence type="ECO:0000313" key="8">
    <source>
        <dbReference type="EMBL" id="PHV64901.1"/>
    </source>
</evidence>
<dbReference type="GO" id="GO:0020037">
    <property type="term" value="F:heme binding"/>
    <property type="evidence" value="ECO:0007669"/>
    <property type="project" value="InterPro"/>
</dbReference>
<dbReference type="Pfam" id="PF00067">
    <property type="entry name" value="p450"/>
    <property type="match status" value="1"/>
</dbReference>
<dbReference type="InterPro" id="IPR002397">
    <property type="entry name" value="Cyt_P450_B"/>
</dbReference>
<evidence type="ECO:0000313" key="9">
    <source>
        <dbReference type="Proteomes" id="UP000225108"/>
    </source>
</evidence>
<dbReference type="PROSITE" id="PS00086">
    <property type="entry name" value="CYTOCHROME_P450"/>
    <property type="match status" value="1"/>
</dbReference>
<reference evidence="8 9" key="1">
    <citation type="submission" date="2017-10" db="EMBL/GenBank/DDBJ databases">
        <title>The draft genome sequence of Williamsia sp. BULT 1.1 isolated from the semi-arid grassland soils from South Africa.</title>
        <authorList>
            <person name="Kabwe M.H."/>
            <person name="Govender N."/>
            <person name="Mutseka Lunga P."/>
            <person name="Vikram S."/>
            <person name="Makhalanyane T.P."/>
        </authorList>
    </citation>
    <scope>NUCLEOTIDE SEQUENCE [LARGE SCALE GENOMIC DNA]</scope>
    <source>
        <strain evidence="8 9">BULT 1.1</strain>
    </source>
</reference>
<keyword evidence="5 7" id="KW-0408">Iron</keyword>
<proteinExistence type="inferred from homology"/>
<dbReference type="PANTHER" id="PTHR46696:SF6">
    <property type="entry name" value="P450, PUTATIVE (EUROFUNG)-RELATED"/>
    <property type="match status" value="1"/>
</dbReference>
<dbReference type="Proteomes" id="UP000225108">
    <property type="component" value="Unassembled WGS sequence"/>
</dbReference>
<dbReference type="GO" id="GO:0004497">
    <property type="term" value="F:monooxygenase activity"/>
    <property type="evidence" value="ECO:0007669"/>
    <property type="project" value="UniProtKB-KW"/>
</dbReference>
<accession>A0A2G3PGG5</accession>
<evidence type="ECO:0000256" key="2">
    <source>
        <dbReference type="ARBA" id="ARBA00022617"/>
    </source>
</evidence>
<keyword evidence="2 7" id="KW-0349">Heme</keyword>
<gene>
    <name evidence="8" type="ORF">CSW57_21800</name>
</gene>
<dbReference type="Gene3D" id="1.10.630.10">
    <property type="entry name" value="Cytochrome P450"/>
    <property type="match status" value="1"/>
</dbReference>
<evidence type="ECO:0008006" key="10">
    <source>
        <dbReference type="Google" id="ProtNLM"/>
    </source>
</evidence>
<dbReference type="PANTHER" id="PTHR46696">
    <property type="entry name" value="P450, PUTATIVE (EUROFUNG)-RELATED"/>
    <property type="match status" value="1"/>
</dbReference>
<dbReference type="AlphaFoldDB" id="A0A2G3PGG5"/>
<comment type="similarity">
    <text evidence="1 7">Belongs to the cytochrome P450 family.</text>
</comment>
<keyword evidence="3 7" id="KW-0479">Metal-binding</keyword>
<organism evidence="8 9">
    <name type="scientific">Williamsia marianensis</name>
    <dbReference type="NCBI Taxonomy" id="85044"/>
    <lineage>
        <taxon>Bacteria</taxon>
        <taxon>Bacillati</taxon>
        <taxon>Actinomycetota</taxon>
        <taxon>Actinomycetes</taxon>
        <taxon>Mycobacteriales</taxon>
        <taxon>Nocardiaceae</taxon>
        <taxon>Williamsia</taxon>
    </lineage>
</organism>
<comment type="caution">
    <text evidence="8">The sequence shown here is derived from an EMBL/GenBank/DDBJ whole genome shotgun (WGS) entry which is preliminary data.</text>
</comment>
<protein>
    <recommendedName>
        <fullName evidence="10">Cytochrome P450</fullName>
    </recommendedName>
</protein>